<evidence type="ECO:0000256" key="3">
    <source>
        <dbReference type="ARBA" id="ARBA00022448"/>
    </source>
</evidence>
<dbReference type="GO" id="GO:0009055">
    <property type="term" value="F:electron transfer activity"/>
    <property type="evidence" value="ECO:0007669"/>
    <property type="project" value="InterPro"/>
</dbReference>
<accession>A0AAU0N102</accession>
<comment type="similarity">
    <text evidence="12">Belongs to the cytochrome b561 family.</text>
</comment>
<dbReference type="GO" id="GO:0020037">
    <property type="term" value="F:heme binding"/>
    <property type="evidence" value="ECO:0007669"/>
    <property type="project" value="TreeGrafter"/>
</dbReference>
<sequence>MIALTNTYQRYGLVAIVLHWLMAVLLIALIALGLYMSGLPDVGFNKQKLLLIFYHKEYGILALGFVTLRLAWRIGNALPALAEGLPDWQKIAARFVHLSFYALMFALPVSGWLMSSAAGIPVFFFGFRLPDFIAKNENLFQMLIEVHKWLGYTLIGLILIHATAALRHHFLSRDDTLKKMLPGMRD</sequence>
<keyword evidence="6 13" id="KW-0812">Transmembrane</keyword>
<evidence type="ECO:0000256" key="12">
    <source>
        <dbReference type="ARBA" id="ARBA00037975"/>
    </source>
</evidence>
<dbReference type="PANTHER" id="PTHR30529">
    <property type="entry name" value="CYTOCHROME B561"/>
    <property type="match status" value="1"/>
</dbReference>
<comment type="cofactor">
    <cofactor evidence="1">
        <name>heme b</name>
        <dbReference type="ChEBI" id="CHEBI:60344"/>
    </cofactor>
</comment>
<protein>
    <submittedName>
        <fullName evidence="15">Cytochrome b</fullName>
    </submittedName>
</protein>
<dbReference type="PANTHER" id="PTHR30529:SF1">
    <property type="entry name" value="CYTOCHROME B561 HOMOLOG 2"/>
    <property type="match status" value="1"/>
</dbReference>
<evidence type="ECO:0000256" key="1">
    <source>
        <dbReference type="ARBA" id="ARBA00001970"/>
    </source>
</evidence>
<evidence type="ECO:0000256" key="6">
    <source>
        <dbReference type="ARBA" id="ARBA00022692"/>
    </source>
</evidence>
<feature type="transmembrane region" description="Helical" evidence="13">
    <location>
        <begin position="12"/>
        <end position="38"/>
    </location>
</feature>
<comment type="subcellular location">
    <subcellularLocation>
        <location evidence="2">Cell membrane</location>
        <topology evidence="2">Multi-pass membrane protein</topology>
    </subcellularLocation>
</comment>
<keyword evidence="11 13" id="KW-0472">Membrane</keyword>
<dbReference type="GO" id="GO:0046872">
    <property type="term" value="F:metal ion binding"/>
    <property type="evidence" value="ECO:0007669"/>
    <property type="project" value="UniProtKB-KW"/>
</dbReference>
<dbReference type="Proteomes" id="UP001302477">
    <property type="component" value="Chromosome"/>
</dbReference>
<evidence type="ECO:0000256" key="10">
    <source>
        <dbReference type="ARBA" id="ARBA00023004"/>
    </source>
</evidence>
<organism evidence="15 16">
    <name type="scientific">Microbulbifer pacificus</name>
    <dbReference type="NCBI Taxonomy" id="407164"/>
    <lineage>
        <taxon>Bacteria</taxon>
        <taxon>Pseudomonadati</taxon>
        <taxon>Pseudomonadota</taxon>
        <taxon>Gammaproteobacteria</taxon>
        <taxon>Cellvibrionales</taxon>
        <taxon>Microbulbiferaceae</taxon>
        <taxon>Microbulbifer</taxon>
    </lineage>
</organism>
<dbReference type="GO" id="GO:0022904">
    <property type="term" value="P:respiratory electron transport chain"/>
    <property type="evidence" value="ECO:0007669"/>
    <property type="project" value="InterPro"/>
</dbReference>
<dbReference type="GO" id="GO:0005886">
    <property type="term" value="C:plasma membrane"/>
    <property type="evidence" value="ECO:0007669"/>
    <property type="project" value="UniProtKB-SubCell"/>
</dbReference>
<feature type="transmembrane region" description="Helical" evidence="13">
    <location>
        <begin position="149"/>
        <end position="170"/>
    </location>
</feature>
<keyword evidence="3" id="KW-0813">Transport</keyword>
<reference evidence="15 16" key="1">
    <citation type="submission" date="2023-10" db="EMBL/GenBank/DDBJ databases">
        <title>Description of Microbulbifer bruguierae sp. nov., isolated from the sediments of mangrove plant Bruguiera sexangula and comparative genomic analyses of the genus Microbulbifer.</title>
        <authorList>
            <person name="Long M."/>
        </authorList>
    </citation>
    <scope>NUCLEOTIDE SEQUENCE [LARGE SCALE GENOMIC DNA]</scope>
    <source>
        <strain evidence="15 16">SPO729</strain>
    </source>
</reference>
<gene>
    <name evidence="15" type="ORF">R5R33_01955</name>
</gene>
<evidence type="ECO:0000256" key="11">
    <source>
        <dbReference type="ARBA" id="ARBA00023136"/>
    </source>
</evidence>
<keyword evidence="8" id="KW-0249">Electron transport</keyword>
<keyword evidence="7" id="KW-0479">Metal-binding</keyword>
<evidence type="ECO:0000256" key="8">
    <source>
        <dbReference type="ARBA" id="ARBA00022982"/>
    </source>
</evidence>
<dbReference type="EMBL" id="CP137555">
    <property type="protein sequence ID" value="WOX05942.1"/>
    <property type="molecule type" value="Genomic_DNA"/>
</dbReference>
<evidence type="ECO:0000313" key="16">
    <source>
        <dbReference type="Proteomes" id="UP001302477"/>
    </source>
</evidence>
<feature type="domain" description="Cytochrome b561 bacterial/Ni-hydrogenase" evidence="14">
    <location>
        <begin position="10"/>
        <end position="183"/>
    </location>
</feature>
<evidence type="ECO:0000259" key="14">
    <source>
        <dbReference type="Pfam" id="PF01292"/>
    </source>
</evidence>
<evidence type="ECO:0000256" key="9">
    <source>
        <dbReference type="ARBA" id="ARBA00022989"/>
    </source>
</evidence>
<evidence type="ECO:0000256" key="13">
    <source>
        <dbReference type="SAM" id="Phobius"/>
    </source>
</evidence>
<keyword evidence="9 13" id="KW-1133">Transmembrane helix</keyword>
<evidence type="ECO:0000256" key="7">
    <source>
        <dbReference type="ARBA" id="ARBA00022723"/>
    </source>
</evidence>
<keyword evidence="5" id="KW-0349">Heme</keyword>
<dbReference type="InterPro" id="IPR052168">
    <property type="entry name" value="Cytochrome_b561_oxidase"/>
</dbReference>
<dbReference type="Gene3D" id="1.20.950.20">
    <property type="entry name" value="Transmembrane di-heme cytochromes, Chain C"/>
    <property type="match status" value="1"/>
</dbReference>
<dbReference type="InterPro" id="IPR016174">
    <property type="entry name" value="Di-haem_cyt_TM"/>
</dbReference>
<evidence type="ECO:0000256" key="4">
    <source>
        <dbReference type="ARBA" id="ARBA00022475"/>
    </source>
</evidence>
<dbReference type="InterPro" id="IPR011577">
    <property type="entry name" value="Cyt_b561_bac/Ni-Hgenase"/>
</dbReference>
<keyword evidence="16" id="KW-1185">Reference proteome</keyword>
<evidence type="ECO:0000313" key="15">
    <source>
        <dbReference type="EMBL" id="WOX05942.1"/>
    </source>
</evidence>
<name>A0AAU0N102_9GAMM</name>
<evidence type="ECO:0000256" key="2">
    <source>
        <dbReference type="ARBA" id="ARBA00004651"/>
    </source>
</evidence>
<dbReference type="Pfam" id="PF01292">
    <property type="entry name" value="Ni_hydr_CYTB"/>
    <property type="match status" value="1"/>
</dbReference>
<proteinExistence type="inferred from homology"/>
<dbReference type="RefSeq" id="WP_318954405.1">
    <property type="nucleotide sequence ID" value="NZ_CP137555.1"/>
</dbReference>
<dbReference type="KEGG" id="mpaf:R5R33_01955"/>
<keyword evidence="4" id="KW-1003">Cell membrane</keyword>
<evidence type="ECO:0000256" key="5">
    <source>
        <dbReference type="ARBA" id="ARBA00022617"/>
    </source>
</evidence>
<feature type="transmembrane region" description="Helical" evidence="13">
    <location>
        <begin position="100"/>
        <end position="129"/>
    </location>
</feature>
<dbReference type="AlphaFoldDB" id="A0AAU0N102"/>
<feature type="transmembrane region" description="Helical" evidence="13">
    <location>
        <begin position="58"/>
        <end position="79"/>
    </location>
</feature>
<dbReference type="SUPFAM" id="SSF81342">
    <property type="entry name" value="Transmembrane di-heme cytochromes"/>
    <property type="match status" value="1"/>
</dbReference>
<keyword evidence="10" id="KW-0408">Iron</keyword>